<dbReference type="FunFam" id="3.30.559.10:FF:000014">
    <property type="entry name" value="Tryptamine hydroxycinnamoyl transferase"/>
    <property type="match status" value="1"/>
</dbReference>
<comment type="similarity">
    <text evidence="1">Belongs to the plant acyltransferase family.</text>
</comment>
<evidence type="ECO:0000256" key="1">
    <source>
        <dbReference type="ARBA" id="ARBA00009861"/>
    </source>
</evidence>
<dbReference type="OrthoDB" id="671439at2759"/>
<keyword evidence="2" id="KW-0808">Transferase</keyword>
<keyword evidence="3" id="KW-0012">Acyltransferase</keyword>
<dbReference type="InterPro" id="IPR023213">
    <property type="entry name" value="CAT-like_dom_sf"/>
</dbReference>
<dbReference type="PANTHER" id="PTHR31642:SF140">
    <property type="entry name" value="PUTRESCINE HYDROXYCINNAMOYLTRANSFERASE"/>
    <property type="match status" value="1"/>
</dbReference>
<name>A0A6G1DG33_9ORYZ</name>
<protein>
    <submittedName>
        <fullName evidence="5">Uncharacterized protein</fullName>
    </submittedName>
</protein>
<organism evidence="5 6">
    <name type="scientific">Oryza meyeriana var. granulata</name>
    <dbReference type="NCBI Taxonomy" id="110450"/>
    <lineage>
        <taxon>Eukaryota</taxon>
        <taxon>Viridiplantae</taxon>
        <taxon>Streptophyta</taxon>
        <taxon>Embryophyta</taxon>
        <taxon>Tracheophyta</taxon>
        <taxon>Spermatophyta</taxon>
        <taxon>Magnoliopsida</taxon>
        <taxon>Liliopsida</taxon>
        <taxon>Poales</taxon>
        <taxon>Poaceae</taxon>
        <taxon>BOP clade</taxon>
        <taxon>Oryzoideae</taxon>
        <taxon>Oryzeae</taxon>
        <taxon>Oryzinae</taxon>
        <taxon>Oryza</taxon>
        <taxon>Oryza meyeriana</taxon>
    </lineage>
</organism>
<dbReference type="Proteomes" id="UP000479710">
    <property type="component" value="Unassembled WGS sequence"/>
</dbReference>
<dbReference type="GO" id="GO:0050734">
    <property type="term" value="F:hydroxycinnamoyltransferase activity"/>
    <property type="evidence" value="ECO:0007669"/>
    <property type="project" value="UniProtKB-ARBA"/>
</dbReference>
<sequence length="448" mass="48502">MEVKVVSSKLVRPSYPEGAPPPDTTEHVPTSIFDKVTYNMQMAIIYAFRPPGPSAAHIERGLAAVLGVYRLFAGQVRRGPNGEPGVVLNDHGARLVEACVDGNLADIAPAKPSPVVLQLHPSLEGEIEEVVQVQLTRFACGSLAVGFTANHAIADGHATSDFLVAWGRAARGLAVGPAPPHHHPELFLPRDPPVVEFEHRGVEFYRPPPSSAAAGGAGGGDGDHHHHKHGEANHNIVIHKAHFTKDFIARLRATASEGRGRPFSRFETILAHVWRTMTRARGLGNPLQCSTIRISVDGRQRLSAPPGYFGNLVLWAFPRATVGDLLSRPLKHAAQVIHDAVARVDAAYFRSFVDFASSGAVETEGLAPTAVLKDVLCPDLEVDSWLTFPFYELDFGGGSPSYFMPSYFPTEGMLFLVPSYLGDGSVDAFVPVFEHNLEAFKQSCYSMD</sequence>
<dbReference type="PANTHER" id="PTHR31642">
    <property type="entry name" value="TRICHOTHECENE 3-O-ACETYLTRANSFERASE"/>
    <property type="match status" value="1"/>
</dbReference>
<feature type="region of interest" description="Disordered" evidence="4">
    <location>
        <begin position="1"/>
        <end position="27"/>
    </location>
</feature>
<accession>A0A6G1DG33</accession>
<feature type="region of interest" description="Disordered" evidence="4">
    <location>
        <begin position="206"/>
        <end position="229"/>
    </location>
</feature>
<evidence type="ECO:0000313" key="6">
    <source>
        <dbReference type="Proteomes" id="UP000479710"/>
    </source>
</evidence>
<dbReference type="FunFam" id="3.30.559.10:FF:000008">
    <property type="entry name" value="Tryptamine hydroxycinnamoyl transferase"/>
    <property type="match status" value="1"/>
</dbReference>
<evidence type="ECO:0000256" key="2">
    <source>
        <dbReference type="ARBA" id="ARBA00022679"/>
    </source>
</evidence>
<proteinExistence type="inferred from homology"/>
<dbReference type="Gene3D" id="3.30.559.10">
    <property type="entry name" value="Chloramphenicol acetyltransferase-like domain"/>
    <property type="match status" value="2"/>
</dbReference>
<reference evidence="5 6" key="1">
    <citation type="submission" date="2019-11" db="EMBL/GenBank/DDBJ databases">
        <title>Whole genome sequence of Oryza granulata.</title>
        <authorList>
            <person name="Li W."/>
        </authorList>
    </citation>
    <scope>NUCLEOTIDE SEQUENCE [LARGE SCALE GENOMIC DNA]</scope>
    <source>
        <strain evidence="6">cv. Menghai</strain>
        <tissue evidence="5">Leaf</tissue>
    </source>
</reference>
<dbReference type="Pfam" id="PF02458">
    <property type="entry name" value="Transferase"/>
    <property type="match status" value="1"/>
</dbReference>
<evidence type="ECO:0000256" key="4">
    <source>
        <dbReference type="SAM" id="MobiDB-lite"/>
    </source>
</evidence>
<evidence type="ECO:0000256" key="3">
    <source>
        <dbReference type="ARBA" id="ARBA00023315"/>
    </source>
</evidence>
<evidence type="ECO:0000313" key="5">
    <source>
        <dbReference type="EMBL" id="KAF0910703.1"/>
    </source>
</evidence>
<dbReference type="AlphaFoldDB" id="A0A6G1DG33"/>
<keyword evidence="6" id="KW-1185">Reference proteome</keyword>
<dbReference type="InterPro" id="IPR050317">
    <property type="entry name" value="Plant_Fungal_Acyltransferase"/>
</dbReference>
<gene>
    <name evidence="5" type="ORF">E2562_004695</name>
</gene>
<comment type="caution">
    <text evidence="5">The sequence shown here is derived from an EMBL/GenBank/DDBJ whole genome shotgun (WGS) entry which is preliminary data.</text>
</comment>
<dbReference type="EMBL" id="SPHZ02000006">
    <property type="protein sequence ID" value="KAF0910703.1"/>
    <property type="molecule type" value="Genomic_DNA"/>
</dbReference>